<dbReference type="PANTHER" id="PTHR36927">
    <property type="entry name" value="BLR4337 PROTEIN"/>
    <property type="match status" value="1"/>
</dbReference>
<feature type="transmembrane region" description="Helical" evidence="1">
    <location>
        <begin position="332"/>
        <end position="354"/>
    </location>
</feature>
<accession>A0A437QIU5</accession>
<feature type="transmembrane region" description="Helical" evidence="1">
    <location>
        <begin position="100"/>
        <end position="118"/>
    </location>
</feature>
<dbReference type="InterPro" id="IPR002656">
    <property type="entry name" value="Acyl_transf_3_dom"/>
</dbReference>
<keyword evidence="3" id="KW-0012">Acyltransferase</keyword>
<keyword evidence="4" id="KW-1185">Reference proteome</keyword>
<gene>
    <name evidence="3" type="ORF">EOE67_15575</name>
</gene>
<feature type="transmembrane region" description="Helical" evidence="1">
    <location>
        <begin position="71"/>
        <end position="93"/>
    </location>
</feature>
<keyword evidence="1" id="KW-0812">Transmembrane</keyword>
<comment type="caution">
    <text evidence="3">The sequence shown here is derived from an EMBL/GenBank/DDBJ whole genome shotgun (WGS) entry which is preliminary data.</text>
</comment>
<evidence type="ECO:0000313" key="3">
    <source>
        <dbReference type="EMBL" id="RVU34459.1"/>
    </source>
</evidence>
<feature type="transmembrane region" description="Helical" evidence="1">
    <location>
        <begin position="194"/>
        <end position="212"/>
    </location>
</feature>
<dbReference type="AlphaFoldDB" id="A0A437QIU5"/>
<evidence type="ECO:0000313" key="4">
    <source>
        <dbReference type="Proteomes" id="UP000283077"/>
    </source>
</evidence>
<dbReference type="Pfam" id="PF01757">
    <property type="entry name" value="Acyl_transf_3"/>
    <property type="match status" value="1"/>
</dbReference>
<reference evidence="3 4" key="1">
    <citation type="submission" date="2019-01" db="EMBL/GenBank/DDBJ databases">
        <authorList>
            <person name="Chen W.-M."/>
        </authorList>
    </citation>
    <scope>NUCLEOTIDE SEQUENCE [LARGE SCALE GENOMIC DNA]</scope>
    <source>
        <strain evidence="3 4">KYPC3</strain>
    </source>
</reference>
<feature type="transmembrane region" description="Helical" evidence="1">
    <location>
        <begin position="224"/>
        <end position="241"/>
    </location>
</feature>
<feature type="transmembrane region" description="Helical" evidence="1">
    <location>
        <begin position="154"/>
        <end position="174"/>
    </location>
</feature>
<protein>
    <submittedName>
        <fullName evidence="3">Acyltransferase</fullName>
    </submittedName>
</protein>
<name>A0A437QIU5_9GAMM</name>
<evidence type="ECO:0000256" key="1">
    <source>
        <dbReference type="SAM" id="Phobius"/>
    </source>
</evidence>
<keyword evidence="3" id="KW-0808">Transferase</keyword>
<dbReference type="RefSeq" id="WP_127700256.1">
    <property type="nucleotide sequence ID" value="NZ_SACS01000018.1"/>
</dbReference>
<dbReference type="Proteomes" id="UP000283077">
    <property type="component" value="Unassembled WGS sequence"/>
</dbReference>
<dbReference type="GO" id="GO:0016747">
    <property type="term" value="F:acyltransferase activity, transferring groups other than amino-acyl groups"/>
    <property type="evidence" value="ECO:0007669"/>
    <property type="project" value="InterPro"/>
</dbReference>
<dbReference type="OrthoDB" id="9809782at2"/>
<feature type="domain" description="Acyltransferase 3" evidence="2">
    <location>
        <begin position="18"/>
        <end position="379"/>
    </location>
</feature>
<dbReference type="InterPro" id="IPR050623">
    <property type="entry name" value="Glucan_succinyl_AcylTrfase"/>
</dbReference>
<sequence>MTQTEISRRDVPDIGRRYDLDWLRILAFAVLILYHVGMYYVADWDWHIKSSVTSVALQDWMILTNPWRMSLLFLLSAMALSLVQQKVGAAALLRNRSSRLLIPLLFGMFVIVTPQVYFEALSQDLIEPGYLAFWWQYINPNTDLLVDHHSPIGLLTWNHLWFLPYLWCYTMLVLLCRKPLNALAKALQPVPGRYALLALVLVFVPIVYFLQPLFETTHALLDDWYSHAKYVAVFIAGYLLAQHKSWWQAVIDHRRWFLTLALCCYSFAIADRHDMFPSLSAQFEHSILVQLGYRLNSVLNHWGWLLAVLGYAGFWLNRPAFSFDQDGKIRRYCTVAILPCYMLHQSLTIVFASWLKPLAIPAGIEAPLLIVLTFAGCIAGFELIRRIALLRWLCGMTPLQQPTAAKQPVIATA</sequence>
<keyword evidence="1" id="KW-0472">Membrane</keyword>
<organism evidence="3 4">
    <name type="scientific">Rheinheimera riviphila</name>
    <dbReference type="NCBI Taxonomy" id="1834037"/>
    <lineage>
        <taxon>Bacteria</taxon>
        <taxon>Pseudomonadati</taxon>
        <taxon>Pseudomonadota</taxon>
        <taxon>Gammaproteobacteria</taxon>
        <taxon>Chromatiales</taxon>
        <taxon>Chromatiaceae</taxon>
        <taxon>Rheinheimera</taxon>
    </lineage>
</organism>
<feature type="transmembrane region" description="Helical" evidence="1">
    <location>
        <begin position="253"/>
        <end position="270"/>
    </location>
</feature>
<keyword evidence="1" id="KW-1133">Transmembrane helix</keyword>
<dbReference type="PANTHER" id="PTHR36927:SF3">
    <property type="entry name" value="GLUCANS BIOSYNTHESIS PROTEIN C"/>
    <property type="match status" value="1"/>
</dbReference>
<proteinExistence type="predicted"/>
<evidence type="ECO:0000259" key="2">
    <source>
        <dbReference type="Pfam" id="PF01757"/>
    </source>
</evidence>
<dbReference type="EMBL" id="SACS01000018">
    <property type="protein sequence ID" value="RVU34459.1"/>
    <property type="molecule type" value="Genomic_DNA"/>
</dbReference>
<feature type="transmembrane region" description="Helical" evidence="1">
    <location>
        <begin position="21"/>
        <end position="42"/>
    </location>
</feature>
<feature type="transmembrane region" description="Helical" evidence="1">
    <location>
        <begin position="301"/>
        <end position="320"/>
    </location>
</feature>
<feature type="transmembrane region" description="Helical" evidence="1">
    <location>
        <begin position="366"/>
        <end position="384"/>
    </location>
</feature>